<sequence length="34" mass="3880">MLHMLLVNPRAVVFSARPDFTCHVSSDRLDLLKP</sequence>
<protein>
    <submittedName>
        <fullName evidence="1">Uncharacterized protein</fullName>
    </submittedName>
</protein>
<evidence type="ECO:0000313" key="1">
    <source>
        <dbReference type="EMBL" id="KAJ6989964.1"/>
    </source>
</evidence>
<keyword evidence="2" id="KW-1185">Reference proteome</keyword>
<proteinExistence type="predicted"/>
<organism evidence="1 2">
    <name type="scientific">Populus alba x Populus x berolinensis</name>
    <dbReference type="NCBI Taxonomy" id="444605"/>
    <lineage>
        <taxon>Eukaryota</taxon>
        <taxon>Viridiplantae</taxon>
        <taxon>Streptophyta</taxon>
        <taxon>Embryophyta</taxon>
        <taxon>Tracheophyta</taxon>
        <taxon>Spermatophyta</taxon>
        <taxon>Magnoliopsida</taxon>
        <taxon>eudicotyledons</taxon>
        <taxon>Gunneridae</taxon>
        <taxon>Pentapetalae</taxon>
        <taxon>rosids</taxon>
        <taxon>fabids</taxon>
        <taxon>Malpighiales</taxon>
        <taxon>Salicaceae</taxon>
        <taxon>Saliceae</taxon>
        <taxon>Populus</taxon>
    </lineage>
</organism>
<accession>A0AAD6QGK9</accession>
<dbReference type="AlphaFoldDB" id="A0AAD6QGK9"/>
<name>A0AAD6QGK9_9ROSI</name>
<comment type="caution">
    <text evidence="1">The sequence shown here is derived from an EMBL/GenBank/DDBJ whole genome shotgun (WGS) entry which is preliminary data.</text>
</comment>
<reference evidence="1" key="1">
    <citation type="journal article" date="2023" name="Mol. Ecol. Resour.">
        <title>Chromosome-level genome assembly of a triploid poplar Populus alba 'Berolinensis'.</title>
        <authorList>
            <person name="Chen S."/>
            <person name="Yu Y."/>
            <person name="Wang X."/>
            <person name="Wang S."/>
            <person name="Zhang T."/>
            <person name="Zhou Y."/>
            <person name="He R."/>
            <person name="Meng N."/>
            <person name="Wang Y."/>
            <person name="Liu W."/>
            <person name="Liu Z."/>
            <person name="Liu J."/>
            <person name="Guo Q."/>
            <person name="Huang H."/>
            <person name="Sederoff R.R."/>
            <person name="Wang G."/>
            <person name="Qu G."/>
            <person name="Chen S."/>
        </authorList>
    </citation>
    <scope>NUCLEOTIDE SEQUENCE</scope>
    <source>
        <strain evidence="1">SC-2020</strain>
    </source>
</reference>
<gene>
    <name evidence="1" type="ORF">NC653_018466</name>
</gene>
<dbReference type="Proteomes" id="UP001164929">
    <property type="component" value="Chromosome 7"/>
</dbReference>
<dbReference type="EMBL" id="JAQIZT010000007">
    <property type="protein sequence ID" value="KAJ6989964.1"/>
    <property type="molecule type" value="Genomic_DNA"/>
</dbReference>
<evidence type="ECO:0000313" key="2">
    <source>
        <dbReference type="Proteomes" id="UP001164929"/>
    </source>
</evidence>